<dbReference type="Pfam" id="PF02698">
    <property type="entry name" value="DUF218"/>
    <property type="match status" value="1"/>
</dbReference>
<name>A0ABQ2BRD5_9BACL</name>
<evidence type="ECO:0000313" key="3">
    <source>
        <dbReference type="EMBL" id="GGI44261.1"/>
    </source>
</evidence>
<feature type="domain" description="DUF218" evidence="2">
    <location>
        <begin position="77"/>
        <end position="245"/>
    </location>
</feature>
<accession>A0ABQ2BRD5</accession>
<dbReference type="PANTHER" id="PTHR30336">
    <property type="entry name" value="INNER MEMBRANE PROTEIN, PROBABLE PERMEASE"/>
    <property type="match status" value="1"/>
</dbReference>
<evidence type="ECO:0000256" key="1">
    <source>
        <dbReference type="SAM" id="Phobius"/>
    </source>
</evidence>
<keyword evidence="1" id="KW-0472">Membrane</keyword>
<organism evidence="3 4">
    <name type="scientific">Paenibacillus marchantiophytorum</name>
    <dbReference type="NCBI Taxonomy" id="1619310"/>
    <lineage>
        <taxon>Bacteria</taxon>
        <taxon>Bacillati</taxon>
        <taxon>Bacillota</taxon>
        <taxon>Bacilli</taxon>
        <taxon>Bacillales</taxon>
        <taxon>Paenibacillaceae</taxon>
        <taxon>Paenibacillus</taxon>
    </lineage>
</organism>
<dbReference type="InterPro" id="IPR051599">
    <property type="entry name" value="Cell_Envelope_Assoc"/>
</dbReference>
<dbReference type="RefSeq" id="WP_189007440.1">
    <property type="nucleotide sequence ID" value="NZ_BMHE01000002.1"/>
</dbReference>
<dbReference type="InterPro" id="IPR003848">
    <property type="entry name" value="DUF218"/>
</dbReference>
<evidence type="ECO:0000313" key="4">
    <source>
        <dbReference type="Proteomes" id="UP000615455"/>
    </source>
</evidence>
<protein>
    <recommendedName>
        <fullName evidence="2">DUF218 domain-containing protein</fullName>
    </recommendedName>
</protein>
<gene>
    <name evidence="3" type="ORF">GCM10008018_06220</name>
</gene>
<keyword evidence="1" id="KW-1133">Transmembrane helix</keyword>
<dbReference type="Proteomes" id="UP000615455">
    <property type="component" value="Unassembled WGS sequence"/>
</dbReference>
<proteinExistence type="predicted"/>
<keyword evidence="4" id="KW-1185">Reference proteome</keyword>
<dbReference type="InterPro" id="IPR014729">
    <property type="entry name" value="Rossmann-like_a/b/a_fold"/>
</dbReference>
<dbReference type="EMBL" id="BMHE01000002">
    <property type="protein sequence ID" value="GGI44261.1"/>
    <property type="molecule type" value="Genomic_DNA"/>
</dbReference>
<evidence type="ECO:0000259" key="2">
    <source>
        <dbReference type="Pfam" id="PF02698"/>
    </source>
</evidence>
<feature type="transmembrane region" description="Helical" evidence="1">
    <location>
        <begin position="7"/>
        <end position="29"/>
    </location>
</feature>
<comment type="caution">
    <text evidence="3">The sequence shown here is derived from an EMBL/GenBank/DDBJ whole genome shotgun (WGS) entry which is preliminary data.</text>
</comment>
<dbReference type="Gene3D" id="3.40.50.620">
    <property type="entry name" value="HUPs"/>
    <property type="match status" value="1"/>
</dbReference>
<dbReference type="PANTHER" id="PTHR30336:SF4">
    <property type="entry name" value="ENVELOPE BIOGENESIS FACTOR ELYC"/>
    <property type="match status" value="1"/>
</dbReference>
<feature type="transmembrane region" description="Helical" evidence="1">
    <location>
        <begin position="35"/>
        <end position="61"/>
    </location>
</feature>
<reference evidence="4" key="1">
    <citation type="journal article" date="2019" name="Int. J. Syst. Evol. Microbiol.">
        <title>The Global Catalogue of Microorganisms (GCM) 10K type strain sequencing project: providing services to taxonomists for standard genome sequencing and annotation.</title>
        <authorList>
            <consortium name="The Broad Institute Genomics Platform"/>
            <consortium name="The Broad Institute Genome Sequencing Center for Infectious Disease"/>
            <person name="Wu L."/>
            <person name="Ma J."/>
        </authorList>
    </citation>
    <scope>NUCLEOTIDE SEQUENCE [LARGE SCALE GENOMIC DNA]</scope>
    <source>
        <strain evidence="4">CGMCC 1.15043</strain>
    </source>
</reference>
<keyword evidence="1" id="KW-0812">Transmembrane</keyword>
<sequence length="252" mass="27246">MLYLIKIAYTLIFPPGIIILLLLCIAIWLQQKKEYIGTLLVGLAAVLLAVCSMPSFSNALLNSIESRYSPPAQVSGDVLVMLTGGATLDTADPLTHGEGYLTANTSARVLTVAELYRSTKLPILLSGGQVFSDTGNESQIAKRHLLALGIPETAIFMDDTSRNTEENAQHTLALLTKNGWKQPVLITSAFHMARSVKQFQKLKVAVIPYPTDYISQQKQELTLSKFVPSSSGLAVTGIALKEFLGLLAARNG</sequence>
<dbReference type="CDD" id="cd06259">
    <property type="entry name" value="YdcF-like"/>
    <property type="match status" value="1"/>
</dbReference>